<dbReference type="EMBL" id="JARUPT010000083">
    <property type="protein sequence ID" value="KAK0378857.1"/>
    <property type="molecule type" value="Genomic_DNA"/>
</dbReference>
<protein>
    <recommendedName>
        <fullName evidence="4">Reverse transcriptase RNase H-like domain-containing protein</fullName>
    </recommendedName>
</protein>
<evidence type="ECO:0000256" key="1">
    <source>
        <dbReference type="SAM" id="MobiDB-lite"/>
    </source>
</evidence>
<comment type="caution">
    <text evidence="2">The sequence shown here is derived from an EMBL/GenBank/DDBJ whole genome shotgun (WGS) entry which is preliminary data.</text>
</comment>
<evidence type="ECO:0000313" key="2">
    <source>
        <dbReference type="EMBL" id="KAK0378857.1"/>
    </source>
</evidence>
<feature type="compositionally biased region" description="Basic residues" evidence="1">
    <location>
        <begin position="176"/>
        <end position="185"/>
    </location>
</feature>
<reference evidence="2" key="1">
    <citation type="submission" date="2023-04" db="EMBL/GenBank/DDBJ databases">
        <title>Colletotrichum limetticola genome sequence.</title>
        <authorList>
            <person name="Baroncelli R."/>
        </authorList>
    </citation>
    <scope>NUCLEOTIDE SEQUENCE</scope>
    <source>
        <strain evidence="2">KLA-Anderson</strain>
    </source>
</reference>
<keyword evidence="3" id="KW-1185">Reference proteome</keyword>
<proteinExistence type="predicted"/>
<organism evidence="2 3">
    <name type="scientific">Colletotrichum limetticola</name>
    <dbReference type="NCBI Taxonomy" id="1209924"/>
    <lineage>
        <taxon>Eukaryota</taxon>
        <taxon>Fungi</taxon>
        <taxon>Dikarya</taxon>
        <taxon>Ascomycota</taxon>
        <taxon>Pezizomycotina</taxon>
        <taxon>Sordariomycetes</taxon>
        <taxon>Hypocreomycetidae</taxon>
        <taxon>Glomerellales</taxon>
        <taxon>Glomerellaceae</taxon>
        <taxon>Colletotrichum</taxon>
        <taxon>Colletotrichum acutatum species complex</taxon>
    </lineage>
</organism>
<gene>
    <name evidence="2" type="ORF">CLIM01_03758</name>
</gene>
<evidence type="ECO:0008006" key="4">
    <source>
        <dbReference type="Google" id="ProtNLM"/>
    </source>
</evidence>
<feature type="region of interest" description="Disordered" evidence="1">
    <location>
        <begin position="147"/>
        <end position="213"/>
    </location>
</feature>
<feature type="compositionally biased region" description="Basic and acidic residues" evidence="1">
    <location>
        <begin position="147"/>
        <end position="173"/>
    </location>
</feature>
<evidence type="ECO:0000313" key="3">
    <source>
        <dbReference type="Proteomes" id="UP001169217"/>
    </source>
</evidence>
<accession>A0ABQ9Q4Y2</accession>
<sequence length="389" mass="43483">MANMPGYAPAGSTYLHFTSPQSAPATTFDERKLSNASPSAISDEFNLVITPEWAIEVEPSVYDEIAQKLVRKLKESGDVDIEEVAFPPTRKAHVITCEADVVAIFNERKRATDALLVASDLDGNSRWTSEFQVSAFGIQRAAVKYTEKNTEKKAKEKVDKKRKADDAKVEDSPQRTSKKPQRGKKAVVPNNNPSTVEPDDNSNEVKEGRTTNPWVVGRPDQGYFILGHNEKIPSLPMAKPREACRLFAVVEAKDVGKLYRWHEAFMRWSKSRNTAPETRDDRPGVLSFTMFDSHTRKSMAMLLKQAAAYALIFRTKYVIMTDHAALMFLVFRDMEVTSGSTPADVWRKGVGEAVEVTFIRPHDDEPFEGPLAGFLAEARQKTPLDTVAD</sequence>
<dbReference type="Proteomes" id="UP001169217">
    <property type="component" value="Unassembled WGS sequence"/>
</dbReference>
<name>A0ABQ9Q4Y2_9PEZI</name>